<keyword evidence="5" id="KW-0133">Cell shape</keyword>
<dbReference type="Pfam" id="PF03717">
    <property type="entry name" value="PBP_dimer"/>
    <property type="match status" value="1"/>
</dbReference>
<dbReference type="Gene3D" id="3.40.710.10">
    <property type="entry name" value="DD-peptidase/beta-lactamase superfamily"/>
    <property type="match status" value="1"/>
</dbReference>
<name>A0A511ARB8_9LACT</name>
<evidence type="ECO:0000256" key="5">
    <source>
        <dbReference type="ARBA" id="ARBA00022960"/>
    </source>
</evidence>
<dbReference type="InterPro" id="IPR001460">
    <property type="entry name" value="PCN-bd_Tpept"/>
</dbReference>
<protein>
    <submittedName>
        <fullName evidence="13">Penicillin-binding protein</fullName>
    </submittedName>
</protein>
<evidence type="ECO:0000256" key="4">
    <source>
        <dbReference type="ARBA" id="ARBA00022692"/>
    </source>
</evidence>
<comment type="caution">
    <text evidence="13">The sequence shown here is derived from an EMBL/GenBank/DDBJ whole genome shotgun (WGS) entry which is preliminary data.</text>
</comment>
<evidence type="ECO:0000256" key="8">
    <source>
        <dbReference type="ARBA" id="ARBA00023136"/>
    </source>
</evidence>
<proteinExistence type="inferred from homology"/>
<organism evidence="13 14">
    <name type="scientific">Alkalibacterium kapii</name>
    <dbReference type="NCBI Taxonomy" id="426704"/>
    <lineage>
        <taxon>Bacteria</taxon>
        <taxon>Bacillati</taxon>
        <taxon>Bacillota</taxon>
        <taxon>Bacilli</taxon>
        <taxon>Lactobacillales</taxon>
        <taxon>Carnobacteriaceae</taxon>
        <taxon>Alkalibacterium</taxon>
    </lineage>
</organism>
<dbReference type="RefSeq" id="WP_146923009.1">
    <property type="nucleotide sequence ID" value="NZ_BJUY01000002.1"/>
</dbReference>
<dbReference type="Pfam" id="PF00905">
    <property type="entry name" value="Transpeptidase"/>
    <property type="match status" value="1"/>
</dbReference>
<comment type="subcellular location">
    <subcellularLocation>
        <location evidence="1">Cell membrane</location>
        <topology evidence="1">Single-pass membrane protein</topology>
    </subcellularLocation>
</comment>
<dbReference type="OrthoDB" id="9770103at2"/>
<evidence type="ECO:0000256" key="9">
    <source>
        <dbReference type="ARBA" id="ARBA00023316"/>
    </source>
</evidence>
<dbReference type="InterPro" id="IPR050515">
    <property type="entry name" value="Beta-lactam/transpept"/>
</dbReference>
<feature type="domain" description="Penicillin-binding protein dimerisation" evidence="12">
    <location>
        <begin position="65"/>
        <end position="307"/>
    </location>
</feature>
<evidence type="ECO:0000256" key="3">
    <source>
        <dbReference type="ARBA" id="ARBA00022475"/>
    </source>
</evidence>
<evidence type="ECO:0000259" key="11">
    <source>
        <dbReference type="Pfam" id="PF00905"/>
    </source>
</evidence>
<evidence type="ECO:0000313" key="13">
    <source>
        <dbReference type="EMBL" id="GEK90636.1"/>
    </source>
</evidence>
<keyword evidence="4" id="KW-0812">Transmembrane</keyword>
<keyword evidence="3" id="KW-1003">Cell membrane</keyword>
<sequence length="730" mass="81405">MKVPKKKKNNKKKSHIPFRLNLLFFIIFLLFSTLILRLAYLQIVQADEYKAEVERTEQRTITGSVPRGEIFDANLNKLVGNEARHTITYTRGSNVPAKQMAAVAYELADYIDMPHTTSFEVDRQFDLSERDLKDFFIARNQDEIIDRLNDEEQNLSGSESYSAMLDKVEETEILSLDERQLDAAVIFKKMNAAYALSTVNIKNQDVTEIEIARVSENLDKFPGVDTGTDWVRYYPEGDMLSSILGVVTSEEQGVPETRLKTYLAKGYSRNDRVGKSYLELEYESVLSGTKSRIETETNTDGDIINQVQKYSGQKGDNLVLTMDIDFQETVEQIAKDSLSQREGLNNSIYIAAMDPNNGDILAMTGKEIDEGKVNDITYGIFNHNFSMGSSIKGATVLSAYMDGVLDKSNNVIVDQPLHLKDSKTISSVFNRYGAEPVNDIKALEVSSNVYMARLAMRMGGEYDYTKNMSLNISGQRLLDKERHYFNQLGLGVPTGIDLPSESTGLEGAASVPGGLFFSFGQYDTYTPLQLLQYTSTIANGGTRIAPRLVSEIRDTNKDTGSVGALRTEIPTKVLNTVDVSKEAMDRVQKGFYEAVNGSRGTARNYFKGTPYVSAGKTGTAEAFYWDDDLKEITESVINITYVGYAPHDDPEIAVAVVVPNLPLTGRTNRENTRAARRVMDAYFQVGEFKKDSSTKPLETVEDLADEAEDLATEEAPEEVEEEVNEGSIDE</sequence>
<keyword evidence="8" id="KW-0472">Membrane</keyword>
<keyword evidence="9" id="KW-0961">Cell wall biogenesis/degradation</keyword>
<evidence type="ECO:0000259" key="12">
    <source>
        <dbReference type="Pfam" id="PF03717"/>
    </source>
</evidence>
<dbReference type="Proteomes" id="UP000321662">
    <property type="component" value="Unassembled WGS sequence"/>
</dbReference>
<evidence type="ECO:0000256" key="1">
    <source>
        <dbReference type="ARBA" id="ARBA00004162"/>
    </source>
</evidence>
<evidence type="ECO:0000256" key="7">
    <source>
        <dbReference type="ARBA" id="ARBA00022989"/>
    </source>
</evidence>
<dbReference type="EMBL" id="BJUY01000002">
    <property type="protein sequence ID" value="GEK90636.1"/>
    <property type="molecule type" value="Genomic_DNA"/>
</dbReference>
<gene>
    <name evidence="13" type="ORF">AKA01nite_02580</name>
</gene>
<evidence type="ECO:0000256" key="6">
    <source>
        <dbReference type="ARBA" id="ARBA00022984"/>
    </source>
</evidence>
<dbReference type="InterPro" id="IPR005311">
    <property type="entry name" value="PBP_dimer"/>
</dbReference>
<feature type="compositionally biased region" description="Acidic residues" evidence="10">
    <location>
        <begin position="699"/>
        <end position="730"/>
    </location>
</feature>
<dbReference type="AlphaFoldDB" id="A0A511ARB8"/>
<reference evidence="13 14" key="1">
    <citation type="submission" date="2019-07" db="EMBL/GenBank/DDBJ databases">
        <title>Whole genome shotgun sequence of Alkalibacterium kapii NBRC 103247.</title>
        <authorList>
            <person name="Hosoyama A."/>
            <person name="Uohara A."/>
            <person name="Ohji S."/>
            <person name="Ichikawa N."/>
        </authorList>
    </citation>
    <scope>NUCLEOTIDE SEQUENCE [LARGE SCALE GENOMIC DNA]</scope>
    <source>
        <strain evidence="13 14">NBRC 103247</strain>
    </source>
</reference>
<dbReference type="Gene3D" id="1.10.10.1230">
    <property type="entry name" value="Penicillin-binding protein, N-terminal non-catalytic domain, head sub-domain"/>
    <property type="match status" value="1"/>
</dbReference>
<dbReference type="GO" id="GO:0008360">
    <property type="term" value="P:regulation of cell shape"/>
    <property type="evidence" value="ECO:0007669"/>
    <property type="project" value="UniProtKB-KW"/>
</dbReference>
<dbReference type="GO" id="GO:0005886">
    <property type="term" value="C:plasma membrane"/>
    <property type="evidence" value="ECO:0007669"/>
    <property type="project" value="UniProtKB-SubCell"/>
</dbReference>
<dbReference type="GO" id="GO:0009252">
    <property type="term" value="P:peptidoglycan biosynthetic process"/>
    <property type="evidence" value="ECO:0007669"/>
    <property type="project" value="UniProtKB-KW"/>
</dbReference>
<evidence type="ECO:0000313" key="14">
    <source>
        <dbReference type="Proteomes" id="UP000321662"/>
    </source>
</evidence>
<keyword evidence="7" id="KW-1133">Transmembrane helix</keyword>
<keyword evidence="14" id="KW-1185">Reference proteome</keyword>
<dbReference type="GO" id="GO:0071555">
    <property type="term" value="P:cell wall organization"/>
    <property type="evidence" value="ECO:0007669"/>
    <property type="project" value="UniProtKB-KW"/>
</dbReference>
<dbReference type="GO" id="GO:0008658">
    <property type="term" value="F:penicillin binding"/>
    <property type="evidence" value="ECO:0007669"/>
    <property type="project" value="InterPro"/>
</dbReference>
<feature type="domain" description="Penicillin-binding protein transpeptidase" evidence="11">
    <location>
        <begin position="349"/>
        <end position="679"/>
    </location>
</feature>
<evidence type="ECO:0000256" key="10">
    <source>
        <dbReference type="SAM" id="MobiDB-lite"/>
    </source>
</evidence>
<dbReference type="InterPro" id="IPR036138">
    <property type="entry name" value="PBP_dimer_sf"/>
</dbReference>
<dbReference type="SUPFAM" id="SSF56519">
    <property type="entry name" value="Penicillin binding protein dimerisation domain"/>
    <property type="match status" value="1"/>
</dbReference>
<comment type="similarity">
    <text evidence="2">Belongs to the transpeptidase family.</text>
</comment>
<feature type="region of interest" description="Disordered" evidence="10">
    <location>
        <begin position="692"/>
        <end position="730"/>
    </location>
</feature>
<dbReference type="GO" id="GO:0071972">
    <property type="term" value="F:peptidoglycan L,D-transpeptidase activity"/>
    <property type="evidence" value="ECO:0007669"/>
    <property type="project" value="TreeGrafter"/>
</dbReference>
<keyword evidence="6" id="KW-0573">Peptidoglycan synthesis</keyword>
<dbReference type="InterPro" id="IPR012338">
    <property type="entry name" value="Beta-lactam/transpept-like"/>
</dbReference>
<evidence type="ECO:0000256" key="2">
    <source>
        <dbReference type="ARBA" id="ARBA00007171"/>
    </source>
</evidence>
<dbReference type="PANTHER" id="PTHR30627">
    <property type="entry name" value="PEPTIDOGLYCAN D,D-TRANSPEPTIDASE"/>
    <property type="match status" value="1"/>
</dbReference>
<dbReference type="Gene3D" id="3.90.1310.10">
    <property type="entry name" value="Penicillin-binding protein 2a (Domain 2)"/>
    <property type="match status" value="1"/>
</dbReference>
<dbReference type="PANTHER" id="PTHR30627:SF2">
    <property type="entry name" value="PEPTIDOGLYCAN D,D-TRANSPEPTIDASE MRDA"/>
    <property type="match status" value="1"/>
</dbReference>
<dbReference type="SUPFAM" id="SSF56601">
    <property type="entry name" value="beta-lactamase/transpeptidase-like"/>
    <property type="match status" value="1"/>
</dbReference>
<accession>A0A511ARB8</accession>